<dbReference type="Pfam" id="PF03189">
    <property type="entry name" value="Otopetrin"/>
    <property type="match status" value="1"/>
</dbReference>
<evidence type="ECO:0000256" key="11">
    <source>
        <dbReference type="SAM" id="Phobius"/>
    </source>
</evidence>
<dbReference type="PANTHER" id="PTHR21522:SF32">
    <property type="entry name" value="OTOPETRIN-2"/>
    <property type="match status" value="1"/>
</dbReference>
<evidence type="ECO:0000256" key="7">
    <source>
        <dbReference type="ARBA" id="ARBA00022989"/>
    </source>
</evidence>
<keyword evidence="14" id="KW-1185">Reference proteome</keyword>
<keyword evidence="10" id="KW-0407">Ion channel</keyword>
<dbReference type="PANTHER" id="PTHR21522">
    <property type="entry name" value="PROTON CHANNEL OTOP"/>
    <property type="match status" value="1"/>
</dbReference>
<evidence type="ECO:0000256" key="1">
    <source>
        <dbReference type="ARBA" id="ARBA00004651"/>
    </source>
</evidence>
<feature type="transmembrane region" description="Helical" evidence="11">
    <location>
        <begin position="15"/>
        <end position="37"/>
    </location>
</feature>
<dbReference type="Proteomes" id="UP000681722">
    <property type="component" value="Unassembled WGS sequence"/>
</dbReference>
<keyword evidence="8" id="KW-0406">Ion transport</keyword>
<reference evidence="12" key="1">
    <citation type="submission" date="2021-02" db="EMBL/GenBank/DDBJ databases">
        <authorList>
            <person name="Nowell W R."/>
        </authorList>
    </citation>
    <scope>NUCLEOTIDE SEQUENCE</scope>
</reference>
<evidence type="ECO:0000256" key="8">
    <source>
        <dbReference type="ARBA" id="ARBA00023065"/>
    </source>
</evidence>
<comment type="subcellular location">
    <subcellularLocation>
        <location evidence="1">Cell membrane</location>
        <topology evidence="1">Multi-pass membrane protein</topology>
    </subcellularLocation>
</comment>
<keyword evidence="7 11" id="KW-1133">Transmembrane helix</keyword>
<dbReference type="OrthoDB" id="10002484at2759"/>
<dbReference type="AlphaFoldDB" id="A0A814RSC5"/>
<accession>A0A814RSC5</accession>
<dbReference type="EMBL" id="CAJOBC010006525">
    <property type="protein sequence ID" value="CAF3901986.1"/>
    <property type="molecule type" value="Genomic_DNA"/>
</dbReference>
<evidence type="ECO:0000256" key="3">
    <source>
        <dbReference type="ARBA" id="ARBA00022448"/>
    </source>
</evidence>
<evidence type="ECO:0000313" key="12">
    <source>
        <dbReference type="EMBL" id="CAF1138230.1"/>
    </source>
</evidence>
<evidence type="ECO:0000256" key="6">
    <source>
        <dbReference type="ARBA" id="ARBA00022781"/>
    </source>
</evidence>
<evidence type="ECO:0000256" key="4">
    <source>
        <dbReference type="ARBA" id="ARBA00022475"/>
    </source>
</evidence>
<keyword evidence="6" id="KW-0375">Hydrogen ion transport</keyword>
<protein>
    <submittedName>
        <fullName evidence="12">Uncharacterized protein</fullName>
    </submittedName>
</protein>
<feature type="transmembrane region" description="Helical" evidence="11">
    <location>
        <begin position="173"/>
        <end position="192"/>
    </location>
</feature>
<dbReference type="EMBL" id="CAJNOQ010006525">
    <property type="protein sequence ID" value="CAF1138230.1"/>
    <property type="molecule type" value="Genomic_DNA"/>
</dbReference>
<keyword evidence="9 11" id="KW-0472">Membrane</keyword>
<keyword evidence="3" id="KW-0813">Transport</keyword>
<sequence length="242" mass="27717">MAFIFFQESNKSNHVTLTVSEVCEVLVVTIVLFYTIVSCHKCFKSCSQLPLPLCYMYLPCPKPLPFCYKLLLCSSHLLIDLFFLLLANLALIVYCCFTLYGSSKSSPRRLIEGLTFTASFIPIVQSTVQSIIIFYICTSQTTRTKEETSPSPEPGSDVQHGVKTSKPILHTDYINIWITLSFGIWLFDTFSAKEYETNEIQIRFYGESTWKVIGSILIPLAIFFRFHSCIMFLKIKSNKYNH</sequence>
<dbReference type="GO" id="GO:0005886">
    <property type="term" value="C:plasma membrane"/>
    <property type="evidence" value="ECO:0007669"/>
    <property type="project" value="UniProtKB-SubCell"/>
</dbReference>
<dbReference type="Proteomes" id="UP000663829">
    <property type="component" value="Unassembled WGS sequence"/>
</dbReference>
<evidence type="ECO:0000313" key="13">
    <source>
        <dbReference type="EMBL" id="CAF3901986.1"/>
    </source>
</evidence>
<comment type="similarity">
    <text evidence="2">Belongs to the otopetrin family.</text>
</comment>
<proteinExistence type="inferred from homology"/>
<feature type="transmembrane region" description="Helical" evidence="11">
    <location>
        <begin position="113"/>
        <end position="137"/>
    </location>
</feature>
<evidence type="ECO:0000256" key="9">
    <source>
        <dbReference type="ARBA" id="ARBA00023136"/>
    </source>
</evidence>
<dbReference type="InterPro" id="IPR004878">
    <property type="entry name" value="Otopetrin"/>
</dbReference>
<name>A0A814RSC5_9BILA</name>
<keyword evidence="5 11" id="KW-0812">Transmembrane</keyword>
<comment type="caution">
    <text evidence="12">The sequence shown here is derived from an EMBL/GenBank/DDBJ whole genome shotgun (WGS) entry which is preliminary data.</text>
</comment>
<evidence type="ECO:0000313" key="14">
    <source>
        <dbReference type="Proteomes" id="UP000663829"/>
    </source>
</evidence>
<evidence type="ECO:0000256" key="2">
    <source>
        <dbReference type="ARBA" id="ARBA00006513"/>
    </source>
</evidence>
<keyword evidence="4" id="KW-1003">Cell membrane</keyword>
<dbReference type="GO" id="GO:0015252">
    <property type="term" value="F:proton channel activity"/>
    <property type="evidence" value="ECO:0007669"/>
    <property type="project" value="InterPro"/>
</dbReference>
<evidence type="ECO:0000256" key="10">
    <source>
        <dbReference type="ARBA" id="ARBA00023303"/>
    </source>
</evidence>
<gene>
    <name evidence="12" type="ORF">GPM918_LOCUS20550</name>
    <name evidence="13" type="ORF">SRO942_LOCUS20547</name>
</gene>
<feature type="transmembrane region" description="Helical" evidence="11">
    <location>
        <begin position="77"/>
        <end position="101"/>
    </location>
</feature>
<feature type="transmembrane region" description="Helical" evidence="11">
    <location>
        <begin position="212"/>
        <end position="233"/>
    </location>
</feature>
<evidence type="ECO:0000256" key="5">
    <source>
        <dbReference type="ARBA" id="ARBA00022692"/>
    </source>
</evidence>
<organism evidence="12 14">
    <name type="scientific">Didymodactylos carnosus</name>
    <dbReference type="NCBI Taxonomy" id="1234261"/>
    <lineage>
        <taxon>Eukaryota</taxon>
        <taxon>Metazoa</taxon>
        <taxon>Spiralia</taxon>
        <taxon>Gnathifera</taxon>
        <taxon>Rotifera</taxon>
        <taxon>Eurotatoria</taxon>
        <taxon>Bdelloidea</taxon>
        <taxon>Philodinida</taxon>
        <taxon>Philodinidae</taxon>
        <taxon>Didymodactylos</taxon>
    </lineage>
</organism>